<dbReference type="OrthoDB" id="10261027at2759"/>
<dbReference type="GO" id="GO:0004674">
    <property type="term" value="F:protein serine/threonine kinase activity"/>
    <property type="evidence" value="ECO:0007669"/>
    <property type="project" value="TreeGrafter"/>
</dbReference>
<dbReference type="PROSITE" id="PS00108">
    <property type="entry name" value="PROTEIN_KINASE_ST"/>
    <property type="match status" value="1"/>
</dbReference>
<name>D7G881_ECTSI</name>
<dbReference type="PANTHER" id="PTHR44329:SF214">
    <property type="entry name" value="PROTEIN KINASE DOMAIN-CONTAINING PROTEIN"/>
    <property type="match status" value="1"/>
</dbReference>
<dbReference type="AlphaFoldDB" id="D7G881"/>
<dbReference type="InParanoid" id="D7G881"/>
<reference evidence="3 4" key="1">
    <citation type="journal article" date="2010" name="Nature">
        <title>The Ectocarpus genome and the independent evolution of multicellularity in brown algae.</title>
        <authorList>
            <person name="Cock J.M."/>
            <person name="Sterck L."/>
            <person name="Rouze P."/>
            <person name="Scornet D."/>
            <person name="Allen A.E."/>
            <person name="Amoutzias G."/>
            <person name="Anthouard V."/>
            <person name="Artiguenave F."/>
            <person name="Aury J.M."/>
            <person name="Badger J.H."/>
            <person name="Beszteri B."/>
            <person name="Billiau K."/>
            <person name="Bonnet E."/>
            <person name="Bothwell J.H."/>
            <person name="Bowler C."/>
            <person name="Boyen C."/>
            <person name="Brownlee C."/>
            <person name="Carrano C.J."/>
            <person name="Charrier B."/>
            <person name="Cho G.Y."/>
            <person name="Coelho S.M."/>
            <person name="Collen J."/>
            <person name="Corre E."/>
            <person name="Da Silva C."/>
            <person name="Delage L."/>
            <person name="Delaroque N."/>
            <person name="Dittami S.M."/>
            <person name="Doulbeau S."/>
            <person name="Elias M."/>
            <person name="Farnham G."/>
            <person name="Gachon C.M."/>
            <person name="Gschloessl B."/>
            <person name="Heesch S."/>
            <person name="Jabbari K."/>
            <person name="Jubin C."/>
            <person name="Kawai H."/>
            <person name="Kimura K."/>
            <person name="Kloareg B."/>
            <person name="Kupper F.C."/>
            <person name="Lang D."/>
            <person name="Le Bail A."/>
            <person name="Leblanc C."/>
            <person name="Lerouge P."/>
            <person name="Lohr M."/>
            <person name="Lopez P.J."/>
            <person name="Martens C."/>
            <person name="Maumus F."/>
            <person name="Michel G."/>
            <person name="Miranda-Saavedra D."/>
            <person name="Morales J."/>
            <person name="Moreau H."/>
            <person name="Motomura T."/>
            <person name="Nagasato C."/>
            <person name="Napoli C.A."/>
            <person name="Nelson D.R."/>
            <person name="Nyvall-Collen P."/>
            <person name="Peters A.F."/>
            <person name="Pommier C."/>
            <person name="Potin P."/>
            <person name="Poulain J."/>
            <person name="Quesneville H."/>
            <person name="Read B."/>
            <person name="Rensing S.A."/>
            <person name="Ritter A."/>
            <person name="Rousvoal S."/>
            <person name="Samanta M."/>
            <person name="Samson G."/>
            <person name="Schroeder D.C."/>
            <person name="Segurens B."/>
            <person name="Strittmatter M."/>
            <person name="Tonon T."/>
            <person name="Tregear J.W."/>
            <person name="Valentin K."/>
            <person name="von Dassow P."/>
            <person name="Yamagishi T."/>
            <person name="Van de Peer Y."/>
            <person name="Wincker P."/>
        </authorList>
    </citation>
    <scope>NUCLEOTIDE SEQUENCE [LARGE SCALE GENOMIC DNA]</scope>
    <source>
        <strain evidence="4">Ec32 / CCAP1310/4</strain>
    </source>
</reference>
<dbReference type="SUPFAM" id="SSF56112">
    <property type="entry name" value="Protein kinase-like (PK-like)"/>
    <property type="match status" value="1"/>
</dbReference>
<accession>D7G881</accession>
<dbReference type="Proteomes" id="UP000002630">
    <property type="component" value="Linkage Group LG26"/>
</dbReference>
<dbReference type="PROSITE" id="PS50011">
    <property type="entry name" value="PROTEIN_KINASE_DOM"/>
    <property type="match status" value="1"/>
</dbReference>
<dbReference type="STRING" id="2880.D7G881"/>
<dbReference type="Gene3D" id="1.10.510.10">
    <property type="entry name" value="Transferase(Phosphotransferase) domain 1"/>
    <property type="match status" value="1"/>
</dbReference>
<organism evidence="3 4">
    <name type="scientific">Ectocarpus siliculosus</name>
    <name type="common">Brown alga</name>
    <name type="synonym">Conferva siliculosa</name>
    <dbReference type="NCBI Taxonomy" id="2880"/>
    <lineage>
        <taxon>Eukaryota</taxon>
        <taxon>Sar</taxon>
        <taxon>Stramenopiles</taxon>
        <taxon>Ochrophyta</taxon>
        <taxon>PX clade</taxon>
        <taxon>Phaeophyceae</taxon>
        <taxon>Ectocarpales</taxon>
        <taxon>Ectocarpaceae</taxon>
        <taxon>Ectocarpus</taxon>
    </lineage>
</organism>
<dbReference type="PANTHER" id="PTHR44329">
    <property type="entry name" value="SERINE/THREONINE-PROTEIN KINASE TNNI3K-RELATED"/>
    <property type="match status" value="1"/>
</dbReference>
<evidence type="ECO:0000259" key="2">
    <source>
        <dbReference type="PROSITE" id="PS50011"/>
    </source>
</evidence>
<keyword evidence="4" id="KW-1185">Reference proteome</keyword>
<dbReference type="eggNOG" id="KOG1026">
    <property type="taxonomic scope" value="Eukaryota"/>
</dbReference>
<feature type="region of interest" description="Disordered" evidence="1">
    <location>
        <begin position="1"/>
        <end position="24"/>
    </location>
</feature>
<dbReference type="InterPro" id="IPR000719">
    <property type="entry name" value="Prot_kinase_dom"/>
</dbReference>
<dbReference type="InterPro" id="IPR051681">
    <property type="entry name" value="Ser/Thr_Kinases-Pseudokinases"/>
</dbReference>
<evidence type="ECO:0000313" key="4">
    <source>
        <dbReference type="Proteomes" id="UP000002630"/>
    </source>
</evidence>
<protein>
    <submittedName>
        <fullName evidence="3">Amino acid-binding ACT</fullName>
    </submittedName>
</protein>
<gene>
    <name evidence="3" type="ORF">Esi_0087_0098</name>
</gene>
<dbReference type="GO" id="GO:0005524">
    <property type="term" value="F:ATP binding"/>
    <property type="evidence" value="ECO:0007669"/>
    <property type="project" value="InterPro"/>
</dbReference>
<dbReference type="InterPro" id="IPR008271">
    <property type="entry name" value="Ser/Thr_kinase_AS"/>
</dbReference>
<dbReference type="EMBL" id="FN649107">
    <property type="protein sequence ID" value="CBJ27944.1"/>
    <property type="molecule type" value="Genomic_DNA"/>
</dbReference>
<dbReference type="SMART" id="SM00220">
    <property type="entry name" value="S_TKc"/>
    <property type="match status" value="1"/>
</dbReference>
<dbReference type="InterPro" id="IPR011009">
    <property type="entry name" value="Kinase-like_dom_sf"/>
</dbReference>
<sequence>MPAGARTNNTAGTSLPETAGHTSRNISVESRAMAQECSVEYLQQGLRASLAHILGVTSGSSTPTEAGTIPSGTALPENAGLRAGLAHILGVASGSSTPAEAGTITAGTTLPETAGRKRGDIAVESRTMAQECSVEYLQQGLRASLASIIGVDPRSSTPKEDIVERRASLKPVTTAQLTPMEAKMGDGESEVASRLQREWGVEQEARDRAAALLELTALVRAKALNRYDPGDFSREVVFGEGRHSVVYRVSATRSCGATGRLEDHPCGRPATKGAMLREAAATMAREVSTAILAAAETAVVSMKETNVSKVVVAEETTVVMMMAAALVESVIRTSSSAVVIPVTAVASRENDKNIGTVLAAKEFRYTRADAPESILRQAHREVCMHLRVSDCAHVVAVRGVWVLPRVTILLEPMHGGNLHGFLRARVAEDDERKEGHETRRQRARLVSEAADGLAALHHAGIVHRDVKSHNVLVVRQRQTAFGGAEPVVVRGREHGESDHNCTFLEGIDESGWEAKLGDLGSAALIPLEGQAALTEEIGTSGWTAPEVCEGRGYGTPADVFSLGVLIWDAFVCGALENPMCGRSGDQLTGRLRPRWPQAPFPVVPSDIERLAERCWAPDPEARPTAGAVAAELRAFCCRACVEIDG</sequence>
<evidence type="ECO:0000313" key="3">
    <source>
        <dbReference type="EMBL" id="CBJ27944.1"/>
    </source>
</evidence>
<dbReference type="EMBL" id="FN649751">
    <property type="protein sequence ID" value="CBJ27944.1"/>
    <property type="molecule type" value="Genomic_DNA"/>
</dbReference>
<evidence type="ECO:0000256" key="1">
    <source>
        <dbReference type="SAM" id="MobiDB-lite"/>
    </source>
</evidence>
<dbReference type="Pfam" id="PF00069">
    <property type="entry name" value="Pkinase"/>
    <property type="match status" value="1"/>
</dbReference>
<proteinExistence type="predicted"/>
<feature type="domain" description="Protein kinase" evidence="2">
    <location>
        <begin position="232"/>
        <end position="636"/>
    </location>
</feature>